<feature type="domain" description="Caspase family p10" evidence="20">
    <location>
        <begin position="716"/>
        <end position="806"/>
    </location>
</feature>
<organism evidence="22 23">
    <name type="scientific">Patiria miniata</name>
    <name type="common">Bat star</name>
    <name type="synonym">Asterina miniata</name>
    <dbReference type="NCBI Taxonomy" id="46514"/>
    <lineage>
        <taxon>Eukaryota</taxon>
        <taxon>Metazoa</taxon>
        <taxon>Echinodermata</taxon>
        <taxon>Eleutherozoa</taxon>
        <taxon>Asterozoa</taxon>
        <taxon>Asteroidea</taxon>
        <taxon>Valvatacea</taxon>
        <taxon>Valvatida</taxon>
        <taxon>Asterinidae</taxon>
        <taxon>Patiria</taxon>
    </lineage>
</organism>
<dbReference type="Gene3D" id="3.40.50.1460">
    <property type="match status" value="1"/>
</dbReference>
<dbReference type="GO" id="GO:0042981">
    <property type="term" value="P:regulation of apoptotic process"/>
    <property type="evidence" value="ECO:0007669"/>
    <property type="project" value="InterPro"/>
</dbReference>
<dbReference type="InterPro" id="IPR001875">
    <property type="entry name" value="DED_dom"/>
</dbReference>
<dbReference type="SMART" id="SM00031">
    <property type="entry name" value="DED"/>
    <property type="match status" value="2"/>
</dbReference>
<evidence type="ECO:0000256" key="14">
    <source>
        <dbReference type="ARBA" id="ARBA00066479"/>
    </source>
</evidence>
<dbReference type="PROSITE" id="PS50017">
    <property type="entry name" value="DEATH_DOMAIN"/>
    <property type="match status" value="2"/>
</dbReference>
<dbReference type="GO" id="GO:0005737">
    <property type="term" value="C:cytoplasm"/>
    <property type="evidence" value="ECO:0007669"/>
    <property type="project" value="UniProtKB-SubCell"/>
</dbReference>
<dbReference type="PRINTS" id="PR00376">
    <property type="entry name" value="IL1BCENZYME"/>
</dbReference>
<keyword evidence="4" id="KW-0963">Cytoplasm</keyword>
<dbReference type="OMA" id="NTDAGHM"/>
<dbReference type="InterPro" id="IPR011600">
    <property type="entry name" value="Pept_C14_caspase"/>
</dbReference>
<dbReference type="Pfam" id="PF00656">
    <property type="entry name" value="Peptidase_C14"/>
    <property type="match status" value="1"/>
</dbReference>
<dbReference type="SUPFAM" id="SSF47986">
    <property type="entry name" value="DEATH domain"/>
    <property type="match status" value="4"/>
</dbReference>
<evidence type="ECO:0000256" key="5">
    <source>
        <dbReference type="ARBA" id="ARBA00022553"/>
    </source>
</evidence>
<dbReference type="InterPro" id="IPR001309">
    <property type="entry name" value="Pept_C14_p20"/>
</dbReference>
<dbReference type="GO" id="GO:0005634">
    <property type="term" value="C:nucleus"/>
    <property type="evidence" value="ECO:0007669"/>
    <property type="project" value="UniProtKB-SubCell"/>
</dbReference>
<keyword evidence="5" id="KW-0597">Phosphoprotein</keyword>
<evidence type="ECO:0000259" key="21">
    <source>
        <dbReference type="PROSITE" id="PS50208"/>
    </source>
</evidence>
<evidence type="ECO:0000256" key="4">
    <source>
        <dbReference type="ARBA" id="ARBA00022490"/>
    </source>
</evidence>
<comment type="similarity">
    <text evidence="3 16">Belongs to the peptidase C14A family.</text>
</comment>
<evidence type="ECO:0000256" key="1">
    <source>
        <dbReference type="ARBA" id="ARBA00004123"/>
    </source>
</evidence>
<evidence type="ECO:0000256" key="7">
    <source>
        <dbReference type="ARBA" id="ARBA00022703"/>
    </source>
</evidence>
<evidence type="ECO:0000256" key="15">
    <source>
        <dbReference type="ARBA" id="ARBA00068172"/>
    </source>
</evidence>
<evidence type="ECO:0000259" key="20">
    <source>
        <dbReference type="PROSITE" id="PS50207"/>
    </source>
</evidence>
<feature type="domain" description="DED" evidence="19">
    <location>
        <begin position="45"/>
        <end position="124"/>
    </location>
</feature>
<name>A0A913ZCR7_PATMI</name>
<feature type="region of interest" description="Disordered" evidence="17">
    <location>
        <begin position="481"/>
        <end position="515"/>
    </location>
</feature>
<dbReference type="EC" id="3.4.22.61" evidence="14"/>
<dbReference type="GO" id="GO:0004197">
    <property type="term" value="F:cysteine-type endopeptidase activity"/>
    <property type="evidence" value="ECO:0007669"/>
    <property type="project" value="InterPro"/>
</dbReference>
<dbReference type="Gene3D" id="1.10.533.10">
    <property type="entry name" value="Death Domain, Fas"/>
    <property type="match status" value="4"/>
</dbReference>
<keyword evidence="8" id="KW-0677">Repeat</keyword>
<dbReference type="PANTHER" id="PTHR48169">
    <property type="entry name" value="DED DOMAIN-CONTAINING PROTEIN"/>
    <property type="match status" value="1"/>
</dbReference>
<dbReference type="PANTHER" id="PTHR48169:SF7">
    <property type="entry name" value="CASPASE 10"/>
    <property type="match status" value="1"/>
</dbReference>
<dbReference type="GO" id="GO:0006915">
    <property type="term" value="P:apoptotic process"/>
    <property type="evidence" value="ECO:0007669"/>
    <property type="project" value="UniProtKB-KW"/>
</dbReference>
<dbReference type="GO" id="GO:0007165">
    <property type="term" value="P:signal transduction"/>
    <property type="evidence" value="ECO:0007669"/>
    <property type="project" value="InterPro"/>
</dbReference>
<keyword evidence="10" id="KW-0788">Thiol protease</keyword>
<dbReference type="InterPro" id="IPR033139">
    <property type="entry name" value="Caspase_cys_AS"/>
</dbReference>
<evidence type="ECO:0000256" key="6">
    <source>
        <dbReference type="ARBA" id="ARBA00022670"/>
    </source>
</evidence>
<dbReference type="OrthoDB" id="6114029at2759"/>
<dbReference type="Proteomes" id="UP000887568">
    <property type="component" value="Unplaced"/>
</dbReference>
<protein>
    <recommendedName>
        <fullName evidence="15">Caspase-8</fullName>
        <ecNumber evidence="14">3.4.22.61</ecNumber>
    </recommendedName>
</protein>
<dbReference type="SMART" id="SM00115">
    <property type="entry name" value="CASc"/>
    <property type="match status" value="1"/>
</dbReference>
<dbReference type="PROSITE" id="PS50207">
    <property type="entry name" value="CASPASE_P10"/>
    <property type="match status" value="1"/>
</dbReference>
<evidence type="ECO:0000256" key="3">
    <source>
        <dbReference type="ARBA" id="ARBA00010134"/>
    </source>
</evidence>
<dbReference type="EnsemblMetazoa" id="XM_038192802.1">
    <property type="protein sequence ID" value="XP_038048730.1"/>
    <property type="gene ID" value="LOC119722607"/>
</dbReference>
<dbReference type="Pfam" id="PF00531">
    <property type="entry name" value="Death"/>
    <property type="match status" value="2"/>
</dbReference>
<dbReference type="InterPro" id="IPR029030">
    <property type="entry name" value="Caspase-like_dom_sf"/>
</dbReference>
<proteinExistence type="inferred from homology"/>
<sequence>MVPQTEINWCNLNSRKGIGLGLQYLYNKISMASLATDAIPADPMAFRHLLKKLDDGLGSEDCHKLNFISADLGIPKAKLERVRQATDIFDELEKQSLIAADDVSLLWELMELIHRKDLLSIIHVYCNKHFVKELHTGQIGKYRLLLLEIADNTSNADMNCFKQACKDLLGRQAVSKLQNIYQLFPLLEERGTLAPSNLDILCQLLNLAGNIQMVQNVHQFESQGNLPDIELVQLSSRLVSEWRKLGTYLGLGHHVLEAIDHDNRGTEDKAREMLFTWRHNLSHREDAYGILSKALKLCYRMDLAEAVNDMARKHKQSALAHPHQDQMVSQPVQYQPVQYQPAVWSSQPHLMKPSDFCTTNAPSIPTHTALPVSDHGIPDQVLRELAEKITVEWQKMGTFLNMEHTVLRRINQDCHRSEEKAYNMLMVWRSQLKPGTDAVHVLASVLKIVGRVDLSEVLKGIACPSGPMARQLQSLDQRLTSQPMNVDPPAHPTTQAQQPMSQADAVPENTPSSCSNVTEKMEEMSINQSQGGQETSPIQQTYPETIVGNVGQGHVIAQPSLPEYRMNRNPRGLCMIINNVQFEGSSLTSRPGSEKDTGKLDNLFNKLHFEVAVKEDLTAHAMLDWFKRVSQLNHSDYDCFACCILTHGALGQVFGTDGEPVEIQQILGLFTGVSCRSLVGKPKMFFIQACQGKTEQEGVQDIETDEPERHGLGVGMSKTKPNEADFLLSYATVPGYVSYRSKSEGSWYVNALVDQINKHHNTTDMLNILTVVNKTLCDQNAQRKGSIRKQVPAPSYTLEKALYLRSLVG</sequence>
<dbReference type="GO" id="GO:0032991">
    <property type="term" value="C:protein-containing complex"/>
    <property type="evidence" value="ECO:0007669"/>
    <property type="project" value="UniProtKB-ARBA"/>
</dbReference>
<dbReference type="InterPro" id="IPR002138">
    <property type="entry name" value="Pept_C14_p10"/>
</dbReference>
<keyword evidence="12" id="KW-0539">Nucleus</keyword>
<dbReference type="PROSITE" id="PS50208">
    <property type="entry name" value="CASPASE_P20"/>
    <property type="match status" value="1"/>
</dbReference>
<dbReference type="GO" id="GO:0006508">
    <property type="term" value="P:proteolysis"/>
    <property type="evidence" value="ECO:0007669"/>
    <property type="project" value="UniProtKB-KW"/>
</dbReference>
<evidence type="ECO:0000256" key="16">
    <source>
        <dbReference type="RuleBase" id="RU003971"/>
    </source>
</evidence>
<evidence type="ECO:0000256" key="8">
    <source>
        <dbReference type="ARBA" id="ARBA00022737"/>
    </source>
</evidence>
<feature type="domain" description="DED" evidence="19">
    <location>
        <begin position="141"/>
        <end position="219"/>
    </location>
</feature>
<dbReference type="AlphaFoldDB" id="A0A913ZCR7"/>
<comment type="catalytic activity">
    <reaction evidence="13">
        <text>Strict requirement for Asp at position P1 and has a preferred cleavage sequence of (Leu/Asp/Val)-Glu-Thr-Asp-|-(Gly/Ser/Ala).</text>
        <dbReference type="EC" id="3.4.22.61"/>
    </reaction>
</comment>
<evidence type="ECO:0000256" key="11">
    <source>
        <dbReference type="ARBA" id="ARBA00023145"/>
    </source>
</evidence>
<keyword evidence="7" id="KW-0053">Apoptosis</keyword>
<evidence type="ECO:0000256" key="17">
    <source>
        <dbReference type="SAM" id="MobiDB-lite"/>
    </source>
</evidence>
<evidence type="ECO:0000259" key="19">
    <source>
        <dbReference type="PROSITE" id="PS50168"/>
    </source>
</evidence>
<dbReference type="InterPro" id="IPR015917">
    <property type="entry name" value="Pept_C14A"/>
</dbReference>
<dbReference type="PROSITE" id="PS01121">
    <property type="entry name" value="CASPASE_HIS"/>
    <property type="match status" value="1"/>
</dbReference>
<dbReference type="Pfam" id="PF01335">
    <property type="entry name" value="DED"/>
    <property type="match status" value="2"/>
</dbReference>
<dbReference type="PROSITE" id="PS01122">
    <property type="entry name" value="CASPASE_CYS"/>
    <property type="match status" value="1"/>
</dbReference>
<keyword evidence="6" id="KW-0645">Protease</keyword>
<dbReference type="GeneID" id="119722607"/>
<evidence type="ECO:0000256" key="13">
    <source>
        <dbReference type="ARBA" id="ARBA00051626"/>
    </source>
</evidence>
<dbReference type="PROSITE" id="PS50168">
    <property type="entry name" value="DED"/>
    <property type="match status" value="2"/>
</dbReference>
<keyword evidence="9" id="KW-0378">Hydrolase</keyword>
<reference evidence="22" key="1">
    <citation type="submission" date="2022-11" db="UniProtKB">
        <authorList>
            <consortium name="EnsemblMetazoa"/>
        </authorList>
    </citation>
    <scope>IDENTIFICATION</scope>
</reference>
<evidence type="ECO:0000259" key="18">
    <source>
        <dbReference type="PROSITE" id="PS50017"/>
    </source>
</evidence>
<feature type="domain" description="Death" evidence="18">
    <location>
        <begin position="378"/>
        <end position="462"/>
    </location>
</feature>
<evidence type="ECO:0000313" key="22">
    <source>
        <dbReference type="EnsemblMetazoa" id="XP_038048730.1"/>
    </source>
</evidence>
<feature type="domain" description="Death" evidence="18">
    <location>
        <begin position="227"/>
        <end position="311"/>
    </location>
</feature>
<dbReference type="SUPFAM" id="SSF52129">
    <property type="entry name" value="Caspase-like"/>
    <property type="match status" value="1"/>
</dbReference>
<dbReference type="GO" id="GO:0005886">
    <property type="term" value="C:plasma membrane"/>
    <property type="evidence" value="ECO:0007669"/>
    <property type="project" value="UniProtKB-ARBA"/>
</dbReference>
<keyword evidence="23" id="KW-1185">Reference proteome</keyword>
<dbReference type="InterPro" id="IPR016129">
    <property type="entry name" value="Caspase_his_AS"/>
</dbReference>
<dbReference type="SMART" id="SM00005">
    <property type="entry name" value="DEATH"/>
    <property type="match status" value="2"/>
</dbReference>
<evidence type="ECO:0000256" key="2">
    <source>
        <dbReference type="ARBA" id="ARBA00004496"/>
    </source>
</evidence>
<dbReference type="InterPro" id="IPR000488">
    <property type="entry name" value="Death_dom"/>
</dbReference>
<dbReference type="CDD" id="cd00032">
    <property type="entry name" value="CASc"/>
    <property type="match status" value="1"/>
</dbReference>
<dbReference type="GO" id="GO:0051604">
    <property type="term" value="P:protein maturation"/>
    <property type="evidence" value="ECO:0007669"/>
    <property type="project" value="UniProtKB-ARBA"/>
</dbReference>
<evidence type="ECO:0000313" key="23">
    <source>
        <dbReference type="Proteomes" id="UP000887568"/>
    </source>
</evidence>
<dbReference type="FunFam" id="3.40.50.1460:FF:000008">
    <property type="entry name" value="caspase-8 isoform X1"/>
    <property type="match status" value="1"/>
</dbReference>
<feature type="domain" description="Caspase family p20" evidence="21">
    <location>
        <begin position="570"/>
        <end position="694"/>
    </location>
</feature>
<evidence type="ECO:0000256" key="12">
    <source>
        <dbReference type="ARBA" id="ARBA00023242"/>
    </source>
</evidence>
<dbReference type="InterPro" id="IPR011029">
    <property type="entry name" value="DEATH-like_dom_sf"/>
</dbReference>
<evidence type="ECO:0000256" key="9">
    <source>
        <dbReference type="ARBA" id="ARBA00022801"/>
    </source>
</evidence>
<evidence type="ECO:0000256" key="10">
    <source>
        <dbReference type="ARBA" id="ARBA00022807"/>
    </source>
</evidence>
<comment type="subcellular location">
    <subcellularLocation>
        <location evidence="2">Cytoplasm</location>
    </subcellularLocation>
    <subcellularLocation>
        <location evidence="1">Nucleus</location>
    </subcellularLocation>
</comment>
<keyword evidence="11" id="KW-0865">Zymogen</keyword>
<dbReference type="RefSeq" id="XP_038048730.1">
    <property type="nucleotide sequence ID" value="XM_038192802.1"/>
</dbReference>
<accession>A0A913ZCR7</accession>